<accession>A0A9P7ANU8</accession>
<dbReference type="GeneID" id="64591710"/>
<keyword evidence="2" id="KW-1185">Reference proteome</keyword>
<dbReference type="OrthoDB" id="2603924at2759"/>
<sequence length="448" mass="51292">MQYPDETIDISQLTMKEFVGHSRHLFTQMQDDQTEVDFIRFVLAARVGPLADEELDQYQVRLNCLQGIPTPPEIDITRDLDSVIGVSDTLPYTSTLSIWPLPPFRETLKKDNHVKSRAYNSQGAEIEVPMHKIPNMPLGKVQQRHVVRIFFPRLYSTEWPVDQLTQDKLALIYDQCLRPTMLEVVPESRDKWPTTYAAAYAQSRSRTGSLAFSSTDIPWYRLEQVATTLLAKLADLGPGFRDAYFGHELRGTKGATIHNGRDEDERRLAMDDLFEHVDVDSLDPEQWHVDVALTIGVPGHLARPELLQTADLPFTKAQYCVCTDDQWTMHFDRLFPETIENAKRQNFGRCTYYTKYVAFARVITKKSLSRARRVLKAEFDKLAWVPYTRTDRLWSSGKMQGAAWEMLPRGANRGGPAIAINPLRRRELVTLRVFDQPGNGDSESEGEE</sequence>
<reference evidence="1" key="1">
    <citation type="journal article" date="2020" name="New Phytol.">
        <title>Comparative genomics reveals dynamic genome evolution in host specialist ectomycorrhizal fungi.</title>
        <authorList>
            <person name="Lofgren L.A."/>
            <person name="Nguyen N.H."/>
            <person name="Vilgalys R."/>
            <person name="Ruytinx J."/>
            <person name="Liao H.L."/>
            <person name="Branco S."/>
            <person name="Kuo A."/>
            <person name="LaButti K."/>
            <person name="Lipzen A."/>
            <person name="Andreopoulos W."/>
            <person name="Pangilinan J."/>
            <person name="Riley R."/>
            <person name="Hundley H."/>
            <person name="Na H."/>
            <person name="Barry K."/>
            <person name="Grigoriev I.V."/>
            <person name="Stajich J.E."/>
            <person name="Kennedy P.G."/>
        </authorList>
    </citation>
    <scope>NUCLEOTIDE SEQUENCE</scope>
    <source>
        <strain evidence="1">S12</strain>
    </source>
</reference>
<proteinExistence type="predicted"/>
<gene>
    <name evidence="1" type="ORF">HD556DRAFT_1238042</name>
</gene>
<dbReference type="RefSeq" id="XP_041159777.1">
    <property type="nucleotide sequence ID" value="XM_041297946.1"/>
</dbReference>
<protein>
    <submittedName>
        <fullName evidence="1">Uncharacterized protein</fullName>
    </submittedName>
</protein>
<dbReference type="EMBL" id="JABBWE010000031">
    <property type="protein sequence ID" value="KAG1793321.1"/>
    <property type="molecule type" value="Genomic_DNA"/>
</dbReference>
<dbReference type="AlphaFoldDB" id="A0A9P7ANU8"/>
<comment type="caution">
    <text evidence="1">The sequence shown here is derived from an EMBL/GenBank/DDBJ whole genome shotgun (WGS) entry which is preliminary data.</text>
</comment>
<name>A0A9P7ANU8_9AGAM</name>
<evidence type="ECO:0000313" key="1">
    <source>
        <dbReference type="EMBL" id="KAG1793321.1"/>
    </source>
</evidence>
<organism evidence="1 2">
    <name type="scientific">Suillus plorans</name>
    <dbReference type="NCBI Taxonomy" id="116603"/>
    <lineage>
        <taxon>Eukaryota</taxon>
        <taxon>Fungi</taxon>
        <taxon>Dikarya</taxon>
        <taxon>Basidiomycota</taxon>
        <taxon>Agaricomycotina</taxon>
        <taxon>Agaricomycetes</taxon>
        <taxon>Agaricomycetidae</taxon>
        <taxon>Boletales</taxon>
        <taxon>Suillineae</taxon>
        <taxon>Suillaceae</taxon>
        <taxon>Suillus</taxon>
    </lineage>
</organism>
<dbReference type="Proteomes" id="UP000719766">
    <property type="component" value="Unassembled WGS sequence"/>
</dbReference>
<evidence type="ECO:0000313" key="2">
    <source>
        <dbReference type="Proteomes" id="UP000719766"/>
    </source>
</evidence>